<sequence length="36" mass="4315">MRNSDIIKSINIGEIKSEEEKIRYGKKWEKISDTFK</sequence>
<name>A0A0F9G1F9_9ZZZZ</name>
<comment type="caution">
    <text evidence="1">The sequence shown here is derived from an EMBL/GenBank/DDBJ whole genome shotgun (WGS) entry which is preliminary data.</text>
</comment>
<gene>
    <name evidence="1" type="ORF">LCGC14_2175720</name>
</gene>
<organism evidence="1">
    <name type="scientific">marine sediment metagenome</name>
    <dbReference type="NCBI Taxonomy" id="412755"/>
    <lineage>
        <taxon>unclassified sequences</taxon>
        <taxon>metagenomes</taxon>
        <taxon>ecological metagenomes</taxon>
    </lineage>
</organism>
<dbReference type="EMBL" id="LAZR01028193">
    <property type="protein sequence ID" value="KKL63375.1"/>
    <property type="molecule type" value="Genomic_DNA"/>
</dbReference>
<evidence type="ECO:0000313" key="1">
    <source>
        <dbReference type="EMBL" id="KKL63375.1"/>
    </source>
</evidence>
<protein>
    <submittedName>
        <fullName evidence="1">Uncharacterized protein</fullName>
    </submittedName>
</protein>
<reference evidence="1" key="1">
    <citation type="journal article" date="2015" name="Nature">
        <title>Complex archaea that bridge the gap between prokaryotes and eukaryotes.</title>
        <authorList>
            <person name="Spang A."/>
            <person name="Saw J.H."/>
            <person name="Jorgensen S.L."/>
            <person name="Zaremba-Niedzwiedzka K."/>
            <person name="Martijn J."/>
            <person name="Lind A.E."/>
            <person name="van Eijk R."/>
            <person name="Schleper C."/>
            <person name="Guy L."/>
            <person name="Ettema T.J."/>
        </authorList>
    </citation>
    <scope>NUCLEOTIDE SEQUENCE</scope>
</reference>
<feature type="non-terminal residue" evidence="1">
    <location>
        <position position="36"/>
    </location>
</feature>
<proteinExistence type="predicted"/>
<dbReference type="AlphaFoldDB" id="A0A0F9G1F9"/>
<accession>A0A0F9G1F9</accession>